<name>A0ABM7MNF3_9BURK</name>
<organism evidence="1 2">
    <name type="scientific">Rhodoferax lithotrophicus</name>
    <dbReference type="NCBI Taxonomy" id="2798804"/>
    <lineage>
        <taxon>Bacteria</taxon>
        <taxon>Pseudomonadati</taxon>
        <taxon>Pseudomonadota</taxon>
        <taxon>Betaproteobacteria</taxon>
        <taxon>Burkholderiales</taxon>
        <taxon>Comamonadaceae</taxon>
        <taxon>Rhodoferax</taxon>
    </lineage>
</organism>
<accession>A0ABM7MNF3</accession>
<dbReference type="RefSeq" id="WP_223903805.1">
    <property type="nucleotide sequence ID" value="NZ_AP024238.1"/>
</dbReference>
<reference evidence="1 2" key="1">
    <citation type="journal article" date="2021" name="Microbiol. Spectr.">
        <title>A Single Bacterium Capable of Oxidation and Reduction of Iron at Circumneutral pH.</title>
        <authorList>
            <person name="Kato S."/>
            <person name="Ohkuma M."/>
        </authorList>
    </citation>
    <scope>NUCLEOTIDE SEQUENCE [LARGE SCALE GENOMIC DNA]</scope>
    <source>
        <strain evidence="1 2">MIZ03</strain>
    </source>
</reference>
<dbReference type="Proteomes" id="UP000824366">
    <property type="component" value="Chromosome"/>
</dbReference>
<dbReference type="EMBL" id="AP024238">
    <property type="protein sequence ID" value="BCO27789.1"/>
    <property type="molecule type" value="Genomic_DNA"/>
</dbReference>
<keyword evidence="2" id="KW-1185">Reference proteome</keyword>
<protein>
    <recommendedName>
        <fullName evidence="3">STAS/SEC14 domain-containing protein</fullName>
    </recommendedName>
</protein>
<sequence>MSYSVSWISHGCNVTYSDRVTFEEFMGSILAIHAHENYDVISYVIHDMTNVAELDFSEVDMTRIVAHELGARFTNPHVRPAVVSTNTTMGSMTRAFNEITKLEIGFFPTVREANDWVKGTQSTA</sequence>
<evidence type="ECO:0008006" key="3">
    <source>
        <dbReference type="Google" id="ProtNLM"/>
    </source>
</evidence>
<proteinExistence type="predicted"/>
<evidence type="ECO:0000313" key="1">
    <source>
        <dbReference type="EMBL" id="BCO27789.1"/>
    </source>
</evidence>
<evidence type="ECO:0000313" key="2">
    <source>
        <dbReference type="Proteomes" id="UP000824366"/>
    </source>
</evidence>
<gene>
    <name evidence="1" type="ORF">MIZ03_2680</name>
</gene>